<dbReference type="PANTHER" id="PTHR13822">
    <property type="entry name" value="ATP SYNTHASE DELTA/EPSILON CHAIN"/>
    <property type="match status" value="1"/>
</dbReference>
<sequence>MAEKMKLEIVTPYSKVLDELVDEVTATGKMGEFGVLPGHAPFLTSLNIGELCYKKDGVAVSMALNWGYFEVQDDKIIVLVETAERSDEIDLERAKAALGRAEDALKKLTAEDKQFKVYEAALERALIRMQVAGKAARK</sequence>
<evidence type="ECO:0000313" key="15">
    <source>
        <dbReference type="Proteomes" id="UP000190102"/>
    </source>
</evidence>
<dbReference type="Pfam" id="PF00401">
    <property type="entry name" value="ATP-synt_DE"/>
    <property type="match status" value="1"/>
</dbReference>
<keyword evidence="6 10" id="KW-0406">Ion transport</keyword>
<keyword evidence="4 10" id="KW-0813">Transport</keyword>
<dbReference type="InterPro" id="IPR036771">
    <property type="entry name" value="ATPsynth_dsu/esu_N"/>
</dbReference>
<comment type="similarity">
    <text evidence="3 10 11">Belongs to the ATPase epsilon chain family.</text>
</comment>
<evidence type="ECO:0000256" key="9">
    <source>
        <dbReference type="ARBA" id="ARBA00023310"/>
    </source>
</evidence>
<dbReference type="RefSeq" id="WP_078789391.1">
    <property type="nucleotide sequence ID" value="NZ_FUWR01000004.1"/>
</dbReference>
<dbReference type="GO" id="GO:0045259">
    <property type="term" value="C:proton-transporting ATP synthase complex"/>
    <property type="evidence" value="ECO:0007669"/>
    <property type="project" value="UniProtKB-KW"/>
</dbReference>
<dbReference type="AlphaFoldDB" id="A0A1T4M3D1"/>
<dbReference type="GO" id="GO:0046933">
    <property type="term" value="F:proton-transporting ATP synthase activity, rotational mechanism"/>
    <property type="evidence" value="ECO:0007669"/>
    <property type="project" value="UniProtKB-UniRule"/>
</dbReference>
<keyword evidence="8 10" id="KW-0139">CF(1)</keyword>
<feature type="domain" description="ATP synthase epsilon subunit C-terminal" evidence="12">
    <location>
        <begin position="87"/>
        <end position="133"/>
    </location>
</feature>
<reference evidence="15" key="1">
    <citation type="submission" date="2017-02" db="EMBL/GenBank/DDBJ databases">
        <authorList>
            <person name="Varghese N."/>
            <person name="Submissions S."/>
        </authorList>
    </citation>
    <scope>NUCLEOTIDE SEQUENCE [LARGE SCALE GENOMIC DNA]</scope>
    <source>
        <strain evidence="15">ATCC BAA-34</strain>
    </source>
</reference>
<comment type="subunit">
    <text evidence="10 11">F-type ATPases have 2 components, CF(1) - the catalytic core - and CF(0) - the membrane proton channel. CF(1) has five subunits: alpha(3), beta(3), gamma(1), delta(1), epsilon(1). CF(0) has three main subunits: a, b and c.</text>
</comment>
<dbReference type="Proteomes" id="UP000190102">
    <property type="component" value="Unassembled WGS sequence"/>
</dbReference>
<evidence type="ECO:0000256" key="8">
    <source>
        <dbReference type="ARBA" id="ARBA00023196"/>
    </source>
</evidence>
<evidence type="ECO:0000259" key="12">
    <source>
        <dbReference type="Pfam" id="PF00401"/>
    </source>
</evidence>
<dbReference type="InterPro" id="IPR020546">
    <property type="entry name" value="ATP_synth_F1_dsu/esu_N"/>
</dbReference>
<dbReference type="GO" id="GO:0012505">
    <property type="term" value="C:endomembrane system"/>
    <property type="evidence" value="ECO:0007669"/>
    <property type="project" value="UniProtKB-SubCell"/>
</dbReference>
<name>A0A1T4M3D1_9BACT</name>
<evidence type="ECO:0000256" key="1">
    <source>
        <dbReference type="ARBA" id="ARBA00003543"/>
    </source>
</evidence>
<evidence type="ECO:0000256" key="4">
    <source>
        <dbReference type="ARBA" id="ARBA00022448"/>
    </source>
</evidence>
<dbReference type="NCBIfam" id="TIGR01216">
    <property type="entry name" value="ATP_synt_epsi"/>
    <property type="match status" value="1"/>
</dbReference>
<keyword evidence="5" id="KW-0997">Cell inner membrane</keyword>
<evidence type="ECO:0000256" key="10">
    <source>
        <dbReference type="HAMAP-Rule" id="MF_00530"/>
    </source>
</evidence>
<keyword evidence="7 10" id="KW-0472">Membrane</keyword>
<dbReference type="NCBIfam" id="NF009980">
    <property type="entry name" value="PRK13446.1"/>
    <property type="match status" value="1"/>
</dbReference>
<keyword evidence="10" id="KW-0375">Hydrogen ion transport</keyword>
<dbReference type="GO" id="GO:0005524">
    <property type="term" value="F:ATP binding"/>
    <property type="evidence" value="ECO:0007669"/>
    <property type="project" value="UniProtKB-UniRule"/>
</dbReference>
<dbReference type="Gene3D" id="1.20.5.440">
    <property type="entry name" value="ATP synthase delta/epsilon subunit, C-terminal domain"/>
    <property type="match status" value="1"/>
</dbReference>
<dbReference type="Gene3D" id="2.60.15.10">
    <property type="entry name" value="F0F1 ATP synthase delta/epsilon subunit, N-terminal"/>
    <property type="match status" value="1"/>
</dbReference>
<dbReference type="Pfam" id="PF02823">
    <property type="entry name" value="ATP-synt_DE_N"/>
    <property type="match status" value="1"/>
</dbReference>
<dbReference type="STRING" id="115783.SAMN02745119_01127"/>
<dbReference type="PANTHER" id="PTHR13822:SF10">
    <property type="entry name" value="ATP SYNTHASE EPSILON CHAIN, CHLOROPLASTIC"/>
    <property type="match status" value="1"/>
</dbReference>
<feature type="domain" description="ATP synthase F1 complex delta/epsilon subunit N-terminal" evidence="13">
    <location>
        <begin position="5"/>
        <end position="83"/>
    </location>
</feature>
<comment type="subcellular location">
    <subcellularLocation>
        <location evidence="10">Cell membrane</location>
        <topology evidence="10">Peripheral membrane protein</topology>
    </subcellularLocation>
    <subcellularLocation>
        <location evidence="2">Endomembrane system</location>
        <topology evidence="2">Peripheral membrane protein</topology>
    </subcellularLocation>
</comment>
<evidence type="ECO:0000256" key="2">
    <source>
        <dbReference type="ARBA" id="ARBA00004184"/>
    </source>
</evidence>
<evidence type="ECO:0000256" key="7">
    <source>
        <dbReference type="ARBA" id="ARBA00023136"/>
    </source>
</evidence>
<keyword evidence="9 10" id="KW-0066">ATP synthesis</keyword>
<protein>
    <recommendedName>
        <fullName evidence="10">ATP synthase epsilon chain</fullName>
    </recommendedName>
    <alternativeName>
        <fullName evidence="10">ATP synthase F1 sector epsilon subunit</fullName>
    </alternativeName>
    <alternativeName>
        <fullName evidence="10">F-ATPase epsilon subunit</fullName>
    </alternativeName>
</protein>
<keyword evidence="10" id="KW-1003">Cell membrane</keyword>
<evidence type="ECO:0000256" key="5">
    <source>
        <dbReference type="ARBA" id="ARBA00022519"/>
    </source>
</evidence>
<dbReference type="CDD" id="cd12152">
    <property type="entry name" value="F1-ATPase_delta"/>
    <property type="match status" value="1"/>
</dbReference>
<dbReference type="GO" id="GO:0005886">
    <property type="term" value="C:plasma membrane"/>
    <property type="evidence" value="ECO:0007669"/>
    <property type="project" value="UniProtKB-SubCell"/>
</dbReference>
<keyword evidence="15" id="KW-1185">Reference proteome</keyword>
<evidence type="ECO:0000259" key="13">
    <source>
        <dbReference type="Pfam" id="PF02823"/>
    </source>
</evidence>
<evidence type="ECO:0000256" key="6">
    <source>
        <dbReference type="ARBA" id="ARBA00023065"/>
    </source>
</evidence>
<dbReference type="EMBL" id="FUWR01000004">
    <property type="protein sequence ID" value="SJZ61431.1"/>
    <property type="molecule type" value="Genomic_DNA"/>
</dbReference>
<comment type="function">
    <text evidence="1 10">Produces ATP from ADP in the presence of a proton gradient across the membrane.</text>
</comment>
<evidence type="ECO:0000313" key="14">
    <source>
        <dbReference type="EMBL" id="SJZ61431.1"/>
    </source>
</evidence>
<gene>
    <name evidence="10" type="primary">atpC</name>
    <name evidence="14" type="ORF">SAMN02745119_01127</name>
</gene>
<proteinExistence type="inferred from homology"/>
<dbReference type="HAMAP" id="MF_00530">
    <property type="entry name" value="ATP_synth_epsil_bac"/>
    <property type="match status" value="1"/>
</dbReference>
<dbReference type="InterPro" id="IPR020547">
    <property type="entry name" value="ATP_synth_F1_esu_C"/>
</dbReference>
<evidence type="ECO:0000256" key="3">
    <source>
        <dbReference type="ARBA" id="ARBA00005712"/>
    </source>
</evidence>
<evidence type="ECO:0000256" key="11">
    <source>
        <dbReference type="RuleBase" id="RU003656"/>
    </source>
</evidence>
<accession>A0A1T4M3D1</accession>
<dbReference type="OrthoDB" id="9799969at2"/>
<organism evidence="14 15">
    <name type="scientific">Trichlorobacter thiogenes</name>
    <dbReference type="NCBI Taxonomy" id="115783"/>
    <lineage>
        <taxon>Bacteria</taxon>
        <taxon>Pseudomonadati</taxon>
        <taxon>Thermodesulfobacteriota</taxon>
        <taxon>Desulfuromonadia</taxon>
        <taxon>Geobacterales</taxon>
        <taxon>Geobacteraceae</taxon>
        <taxon>Trichlorobacter</taxon>
    </lineage>
</organism>
<dbReference type="InterPro" id="IPR001469">
    <property type="entry name" value="ATP_synth_F1_dsu/esu"/>
</dbReference>
<dbReference type="SUPFAM" id="SSF51344">
    <property type="entry name" value="Epsilon subunit of F1F0-ATP synthase N-terminal domain"/>
    <property type="match status" value="1"/>
</dbReference>